<feature type="region of interest" description="Disordered" evidence="4">
    <location>
        <begin position="1532"/>
        <end position="1563"/>
    </location>
</feature>
<name>A0A674A216_SALTR</name>
<dbReference type="SUPFAM" id="SSF46966">
    <property type="entry name" value="Spectrin repeat"/>
    <property type="match status" value="1"/>
</dbReference>
<feature type="region of interest" description="Disordered" evidence="4">
    <location>
        <begin position="1407"/>
        <end position="1452"/>
    </location>
</feature>
<dbReference type="PANTHER" id="PTHR11915">
    <property type="entry name" value="SPECTRIN/FILAMIN RELATED CYTOSKELETAL PROTEIN"/>
    <property type="match status" value="1"/>
</dbReference>
<feature type="compositionally biased region" description="Polar residues" evidence="4">
    <location>
        <begin position="329"/>
        <end position="342"/>
    </location>
</feature>
<dbReference type="SUPFAM" id="SSF50729">
    <property type="entry name" value="PH domain-like"/>
    <property type="match status" value="1"/>
</dbReference>
<feature type="compositionally biased region" description="Polar residues" evidence="4">
    <location>
        <begin position="701"/>
        <end position="712"/>
    </location>
</feature>
<dbReference type="InterPro" id="IPR018159">
    <property type="entry name" value="Spectrin/alpha-actinin"/>
</dbReference>
<dbReference type="Gene3D" id="2.30.29.30">
    <property type="entry name" value="Pleckstrin-homology domain (PH domain)/Phosphotyrosine-binding domain (PTB)"/>
    <property type="match status" value="1"/>
</dbReference>
<dbReference type="GeneTree" id="ENSGT00530000069620"/>
<feature type="region of interest" description="Disordered" evidence="4">
    <location>
        <begin position="308"/>
        <end position="342"/>
    </location>
</feature>
<dbReference type="Gene3D" id="1.20.58.60">
    <property type="match status" value="1"/>
</dbReference>
<feature type="region of interest" description="Disordered" evidence="4">
    <location>
        <begin position="1150"/>
        <end position="1174"/>
    </location>
</feature>
<feature type="domain" description="PH" evidence="5">
    <location>
        <begin position="1732"/>
        <end position="1840"/>
    </location>
</feature>
<comment type="similarity">
    <text evidence="1">Belongs to the spectrin family.</text>
</comment>
<feature type="compositionally biased region" description="Basic and acidic residues" evidence="4">
    <location>
        <begin position="1215"/>
        <end position="1228"/>
    </location>
</feature>
<dbReference type="InterPro" id="IPR001605">
    <property type="entry name" value="PH_dom-spectrin-type"/>
</dbReference>
<feature type="compositionally biased region" description="Polar residues" evidence="4">
    <location>
        <begin position="927"/>
        <end position="937"/>
    </location>
</feature>
<feature type="compositionally biased region" description="Basic and acidic residues" evidence="4">
    <location>
        <begin position="1424"/>
        <end position="1452"/>
    </location>
</feature>
<feature type="compositionally biased region" description="Polar residues" evidence="4">
    <location>
        <begin position="1540"/>
        <end position="1551"/>
    </location>
</feature>
<dbReference type="SMART" id="SM00233">
    <property type="entry name" value="PH"/>
    <property type="match status" value="1"/>
</dbReference>
<evidence type="ECO:0000256" key="2">
    <source>
        <dbReference type="ARBA" id="ARBA00022467"/>
    </source>
</evidence>
<protein>
    <submittedName>
        <fullName evidence="6">Uncharacterized LOC115155234</fullName>
    </submittedName>
</protein>
<dbReference type="PROSITE" id="PS50003">
    <property type="entry name" value="PH_DOMAIN"/>
    <property type="match status" value="1"/>
</dbReference>
<dbReference type="Proteomes" id="UP000472277">
    <property type="component" value="Chromosome 2"/>
</dbReference>
<reference evidence="6" key="1">
    <citation type="submission" date="2025-08" db="UniProtKB">
        <authorList>
            <consortium name="Ensembl"/>
        </authorList>
    </citation>
    <scope>IDENTIFICATION</scope>
</reference>
<accession>A0A674A216</accession>
<dbReference type="GO" id="GO:0051693">
    <property type="term" value="P:actin filament capping"/>
    <property type="evidence" value="ECO:0007669"/>
    <property type="project" value="UniProtKB-KW"/>
</dbReference>
<dbReference type="CDD" id="cd00176">
    <property type="entry name" value="SPEC"/>
    <property type="match status" value="1"/>
</dbReference>
<evidence type="ECO:0000313" key="7">
    <source>
        <dbReference type="Proteomes" id="UP000472277"/>
    </source>
</evidence>
<sequence length="2095" mass="234613">MKSHHTAYYIRYPRVSLSLITLGKPPPVFISQPFHSEISSALTLLGDGGGEPLMEPLGNPVEELREAVEMLNDTVRERGRSQNHIHNQAIQTMIRQLAVLSVRVEDSLCCSRELNLDLLQREKDMAMRCEPERSGLEGLKEQQDTLEVNYAVLKEEVEELQRQTGYLEELCPERVTFLAVEVQGALGVWKELRRNVEENRDRLRQFVDLQDFFRTYLAMISWMEDTRECIFSERVLHCGRDDQEPMVAEMEMDVQIDRKLEEFEELDAAGRNLLNAEHHLANMINERLEELRSMLGWMLVHWRDQKHQRSQRRNNKTEPNEDIIYSEPPTEQTTGDNIYTNTEPITENYSETAEQITEDNIYTNTVPESTRDNIYSETTVEPTRDNIYSETTVEPTRDNIYSETTAESTRDNIYSETTVEPTRDNIYSETTVEPTRDNIYSETTAADIYTDATACPTHSTPAQPETHFTPALSVFEDRLRTIDSLYCPATDQQSWEDQEGGYQVMKSNTHAPVGSGLTSPPETHQSPCLVLKEPSSPALCLGGTISPGGTSVNSSPRVSLVGQEVSLGDQGGMVCLWGTVKNSPTLSLGGSVDLGGTVNLILSLGNQGDSHVEVLEANPRVGEEEKSTEPVHRPPKTFWRCCQGLWENTLGSLKRKIYRQSAEQDNNMTSAPESILLHRLHTKISSSSSPSSSGPPHPCVSFSSSLPKNTSILSSLKRRSKKRRRKGDAGRHTVQRIMVVEGEEQTELACPAEAAPQPITLYDTQTWPMKEGRRKKSLLKAEGVGPGQGVELVDYMDNPLARDIEDECSGVYTVSPYAVTEAVSIAPPRGQVRSHCRFLSLGSVLTFDLSKDMRLIPSIQDVITIGLPEHRGTPNPNLNPNPHTETHAALSSFKQTRSPPSHPLDGPPSSKTLTRSPPSHPLDGPPSSKTLTRSPPSDTHRASDNEAVTTYRYETMTQVQTQPLLTQIQTQPLLTQTQPLQIQTQTQPLLTQTQPLLTQIQTRSLLTQLQTQPLLTQIQTQPLLTLTQTQPLLTQTQTRPLLTQTQTWPLLTQTQPLLTQTQPLLTQIQTQPLLTQTQPLLTLTQTQTQPLLTQTQTQPLLTQIQTQPILTQIQTQPLLTQTRPQTLQTQTQILKQTKPLTQAIQLEPLSNLDTDFPPPPPPALDEDWDQNVPSDDLSLSQIQTVHQEPGQEWSELVSSKQPPITAYCPKSSLPKNRDHYNYRERAVDSRSPIVKSKDPCPSSTYQNHESKDPCPSSAYQNHESKDPCPSSAYQNHESKDPCPSSAYQNHESKDPCPSSAYQNHESKDPCPSSAYQNHEDGHQYHHRLKTQRESVDLQETCQASQMVVNLKISGLGSMMEDSMDSGISGVSNSGSLKLNAADVPQELQPRRTVLGRLVCLEVERMEAVSRPRENPAATPAPAHPETKTTPRNRHPDHQTETELDSDPVHPELLIHPDHQTETELDSDPVHPDLLIHPDHQTETELDSDPVHPDLLIHPDHQQFEEFEEELEDIWNHSNGYRQSISSDIMYQPHQEEEEGGSSNTPGLTTDPLSPPQNQAQPQVPPYRKLITASAPNLLVAEFTFPSSLQTLLGYNQDQGFSQDPNSREELPILPYRDRRSWAAFPIQDQPWRTTALVNETAADPVKLPEVENQKRYIYQYREEEEEDEEEKMEDTGCSKVPSMCLLSVHMGLDRDNQRASSCGTLEGVMEKQGESLATWGRCGTMNGSGSELQTMEGTLERKHKLQVGGKKARSRAWSSHHAVLYKQTLCFYQDSKDTLRNCVCVLSLTLTGAECVSAPENTKKPQCFSLRLRDGSEYLLNTATRFMMKKWMLKIQANTVPSEHVSSMTSPSDPLVQDPPVHFTTSFLSPSTHTGTARAKERVVLTRETHRQIPEKQQDPTSASRTGPREDSYDSVRQKLCGSSRENSPSSSSIPPFSLHSSISPPFSSVYRGGLDRLSQVNKCQSFTSARYQKIKPALLPPGGRGQDYGSVGRGLGCGSNYSVTLIIGNKQSAASPTLSCDGSGPSITGHTDPQRPLLDGWQHHSYHQDSNSRRQRHQHQAMYHQDQEPSLRACTSLPPPRKKSVFNKFFGKKD</sequence>
<evidence type="ECO:0000313" key="6">
    <source>
        <dbReference type="Ensembl" id="ENSSTUP00000053080.1"/>
    </source>
</evidence>
<keyword evidence="7" id="KW-1185">Reference proteome</keyword>
<dbReference type="Pfam" id="PF00169">
    <property type="entry name" value="PH"/>
    <property type="match status" value="1"/>
</dbReference>
<keyword evidence="2" id="KW-0117">Actin capping</keyword>
<evidence type="ECO:0000259" key="5">
    <source>
        <dbReference type="PROSITE" id="PS50003"/>
    </source>
</evidence>
<dbReference type="Ensembl" id="ENSSTUT00000055490.1">
    <property type="protein sequence ID" value="ENSSTUP00000053080.1"/>
    <property type="gene ID" value="ENSSTUG00000022396.1"/>
</dbReference>
<feature type="compositionally biased region" description="Basic and acidic residues" evidence="4">
    <location>
        <begin position="1907"/>
        <end position="1917"/>
    </location>
</feature>
<feature type="region of interest" description="Disordered" evidence="4">
    <location>
        <begin position="1205"/>
        <end position="1318"/>
    </location>
</feature>
<dbReference type="GO" id="GO:0005543">
    <property type="term" value="F:phospholipid binding"/>
    <property type="evidence" value="ECO:0007669"/>
    <property type="project" value="InterPro"/>
</dbReference>
<feature type="region of interest" description="Disordered" evidence="4">
    <location>
        <begin position="1887"/>
        <end position="1939"/>
    </location>
</feature>
<feature type="region of interest" description="Disordered" evidence="4">
    <location>
        <begin position="890"/>
        <end position="946"/>
    </location>
</feature>
<dbReference type="InterPro" id="IPR001849">
    <property type="entry name" value="PH_domain"/>
</dbReference>
<feature type="compositionally biased region" description="Low complexity" evidence="4">
    <location>
        <begin position="1923"/>
        <end position="1939"/>
    </location>
</feature>
<feature type="compositionally biased region" description="Polar residues" evidence="4">
    <location>
        <begin position="2018"/>
        <end position="2032"/>
    </location>
</feature>
<keyword evidence="3" id="KW-0175">Coiled coil</keyword>
<feature type="region of interest" description="Disordered" evidence="4">
    <location>
        <begin position="2018"/>
        <end position="2095"/>
    </location>
</feature>
<evidence type="ECO:0000256" key="1">
    <source>
        <dbReference type="ARBA" id="ARBA00006826"/>
    </source>
</evidence>
<evidence type="ECO:0000256" key="4">
    <source>
        <dbReference type="SAM" id="MobiDB-lite"/>
    </source>
</evidence>
<dbReference type="InterPro" id="IPR011993">
    <property type="entry name" value="PH-like_dom_sf"/>
</dbReference>
<reference evidence="6" key="2">
    <citation type="submission" date="2025-09" db="UniProtKB">
        <authorList>
            <consortium name="Ensembl"/>
        </authorList>
    </citation>
    <scope>IDENTIFICATION</scope>
</reference>
<feature type="compositionally biased region" description="Basic and acidic residues" evidence="4">
    <location>
        <begin position="1887"/>
        <end position="1898"/>
    </location>
</feature>
<dbReference type="PRINTS" id="PR00683">
    <property type="entry name" value="SPECTRINPH"/>
</dbReference>
<proteinExistence type="inferred from homology"/>
<evidence type="ECO:0000256" key="3">
    <source>
        <dbReference type="SAM" id="Coils"/>
    </source>
</evidence>
<feature type="compositionally biased region" description="Basic residues" evidence="4">
    <location>
        <begin position="716"/>
        <end position="726"/>
    </location>
</feature>
<feature type="coiled-coil region" evidence="3">
    <location>
        <begin position="136"/>
        <end position="170"/>
    </location>
</feature>
<organism evidence="6 7">
    <name type="scientific">Salmo trutta</name>
    <name type="common">Brown trout</name>
    <dbReference type="NCBI Taxonomy" id="8032"/>
    <lineage>
        <taxon>Eukaryota</taxon>
        <taxon>Metazoa</taxon>
        <taxon>Chordata</taxon>
        <taxon>Craniata</taxon>
        <taxon>Vertebrata</taxon>
        <taxon>Euteleostomi</taxon>
        <taxon>Actinopterygii</taxon>
        <taxon>Neopterygii</taxon>
        <taxon>Teleostei</taxon>
        <taxon>Protacanthopterygii</taxon>
        <taxon>Salmoniformes</taxon>
        <taxon>Salmonidae</taxon>
        <taxon>Salmoninae</taxon>
        <taxon>Salmo</taxon>
    </lineage>
</organism>
<feature type="region of interest" description="Disordered" evidence="4">
    <location>
        <begin position="683"/>
        <end position="734"/>
    </location>
</feature>
<gene>
    <name evidence="6" type="primary">LOC115155234</name>
</gene>